<name>A0A9Q0K380_9MAGN</name>
<dbReference type="Proteomes" id="UP001141806">
    <property type="component" value="Unassembled WGS sequence"/>
</dbReference>
<dbReference type="Pfam" id="PF14768">
    <property type="entry name" value="RPA_interact_C"/>
    <property type="match status" value="1"/>
</dbReference>
<dbReference type="InterPro" id="IPR028158">
    <property type="entry name" value="RPA_interact_N_dom"/>
</dbReference>
<accession>A0A9Q0K380</accession>
<protein>
    <recommendedName>
        <fullName evidence="11">RPA-interacting protein</fullName>
    </recommendedName>
</protein>
<dbReference type="AlphaFoldDB" id="A0A9Q0K380"/>
<keyword evidence="10" id="KW-1185">Reference proteome</keyword>
<keyword evidence="5" id="KW-0539">Nucleus</keyword>
<evidence type="ECO:0000256" key="1">
    <source>
        <dbReference type="ARBA" id="ARBA00004123"/>
    </source>
</evidence>
<dbReference type="InterPro" id="IPR028156">
    <property type="entry name" value="RIP"/>
</dbReference>
<dbReference type="GO" id="GO:0005634">
    <property type="term" value="C:nucleus"/>
    <property type="evidence" value="ECO:0007669"/>
    <property type="project" value="UniProtKB-SubCell"/>
</dbReference>
<proteinExistence type="predicted"/>
<evidence type="ECO:0000259" key="8">
    <source>
        <dbReference type="Pfam" id="PF14768"/>
    </source>
</evidence>
<dbReference type="Pfam" id="PF14767">
    <property type="entry name" value="RPA_interact_M"/>
    <property type="match status" value="1"/>
</dbReference>
<dbReference type="GO" id="GO:0006606">
    <property type="term" value="P:protein import into nucleus"/>
    <property type="evidence" value="ECO:0007669"/>
    <property type="project" value="TreeGrafter"/>
</dbReference>
<gene>
    <name evidence="9" type="ORF">NE237_019733</name>
</gene>
<evidence type="ECO:0000313" key="9">
    <source>
        <dbReference type="EMBL" id="KAJ4959823.1"/>
    </source>
</evidence>
<reference evidence="9" key="1">
    <citation type="journal article" date="2023" name="Plant J.">
        <title>The genome of the king protea, Protea cynaroides.</title>
        <authorList>
            <person name="Chang J."/>
            <person name="Duong T.A."/>
            <person name="Schoeman C."/>
            <person name="Ma X."/>
            <person name="Roodt D."/>
            <person name="Barker N."/>
            <person name="Li Z."/>
            <person name="Van de Peer Y."/>
            <person name="Mizrachi E."/>
        </authorList>
    </citation>
    <scope>NUCLEOTIDE SEQUENCE</scope>
    <source>
        <tissue evidence="9">Young leaves</tissue>
    </source>
</reference>
<evidence type="ECO:0000256" key="2">
    <source>
        <dbReference type="ARBA" id="ARBA00022723"/>
    </source>
</evidence>
<evidence type="ECO:0000256" key="5">
    <source>
        <dbReference type="ARBA" id="ARBA00023242"/>
    </source>
</evidence>
<keyword evidence="2" id="KW-0479">Metal-binding</keyword>
<dbReference type="InterPro" id="IPR028155">
    <property type="entry name" value="RPA_interact_central"/>
</dbReference>
<feature type="domain" description="RPA-interacting protein C-terminal" evidence="8">
    <location>
        <begin position="168"/>
        <end position="249"/>
    </location>
</feature>
<dbReference type="InterPro" id="IPR028159">
    <property type="entry name" value="RPA_interact_C_dom"/>
</dbReference>
<keyword evidence="4" id="KW-0862">Zinc</keyword>
<dbReference type="Pfam" id="PF14766">
    <property type="entry name" value="RPA_interact_N"/>
    <property type="match status" value="1"/>
</dbReference>
<dbReference type="OrthoDB" id="435311at2759"/>
<sequence length="251" mass="29480">MEDRLPKRLPVKTHQPNWKEKLRENCFRRVKKDRASLLWKMRLQVESSTNQKEIMESAFRDIVSEELKKIKGSFLDSNVETSNSAVEDSDILWDYDGVHTSSQSAEGECEKIMLELQKIFYEDLREEPISTELGEYDGTWEDKEDDYLARAVLERMQLSDGLVCKEIWCPICKRGELRENHRSIYCTLCELQLIRGDEVNLDILQDRLAEAHTEHLDRGCRLTPKFCLESRFDITALYMQCQACKTFEIIL</sequence>
<evidence type="ECO:0000313" key="10">
    <source>
        <dbReference type="Proteomes" id="UP001141806"/>
    </source>
</evidence>
<dbReference type="PANTHER" id="PTHR31742:SF1">
    <property type="entry name" value="RPA-INTERACTING PROTEIN"/>
    <property type="match status" value="1"/>
</dbReference>
<comment type="subcellular location">
    <subcellularLocation>
        <location evidence="1">Nucleus</location>
    </subcellularLocation>
</comment>
<evidence type="ECO:0008006" key="11">
    <source>
        <dbReference type="Google" id="ProtNLM"/>
    </source>
</evidence>
<evidence type="ECO:0000259" key="6">
    <source>
        <dbReference type="Pfam" id="PF14766"/>
    </source>
</evidence>
<evidence type="ECO:0000259" key="7">
    <source>
        <dbReference type="Pfam" id="PF14767"/>
    </source>
</evidence>
<evidence type="ECO:0000256" key="4">
    <source>
        <dbReference type="ARBA" id="ARBA00022833"/>
    </source>
</evidence>
<organism evidence="9 10">
    <name type="scientific">Protea cynaroides</name>
    <dbReference type="NCBI Taxonomy" id="273540"/>
    <lineage>
        <taxon>Eukaryota</taxon>
        <taxon>Viridiplantae</taxon>
        <taxon>Streptophyta</taxon>
        <taxon>Embryophyta</taxon>
        <taxon>Tracheophyta</taxon>
        <taxon>Spermatophyta</taxon>
        <taxon>Magnoliopsida</taxon>
        <taxon>Proteales</taxon>
        <taxon>Proteaceae</taxon>
        <taxon>Protea</taxon>
    </lineage>
</organism>
<evidence type="ECO:0000256" key="3">
    <source>
        <dbReference type="ARBA" id="ARBA00022771"/>
    </source>
</evidence>
<comment type="caution">
    <text evidence="9">The sequence shown here is derived from an EMBL/GenBank/DDBJ whole genome shotgun (WGS) entry which is preliminary data.</text>
</comment>
<keyword evidence="3" id="KW-0863">Zinc-finger</keyword>
<feature type="domain" description="RPA-interacting protein central" evidence="7">
    <location>
        <begin position="57"/>
        <end position="152"/>
    </location>
</feature>
<dbReference type="PANTHER" id="PTHR31742">
    <property type="entry name" value="RPA-INTERACTING PROTEIN RPAIN"/>
    <property type="match status" value="1"/>
</dbReference>
<dbReference type="EMBL" id="JAMYWD010000009">
    <property type="protein sequence ID" value="KAJ4959823.1"/>
    <property type="molecule type" value="Genomic_DNA"/>
</dbReference>
<feature type="domain" description="RPA-interacting protein N-terminal" evidence="6">
    <location>
        <begin position="6"/>
        <end position="43"/>
    </location>
</feature>
<dbReference type="GO" id="GO:0008270">
    <property type="term" value="F:zinc ion binding"/>
    <property type="evidence" value="ECO:0007669"/>
    <property type="project" value="UniProtKB-KW"/>
</dbReference>